<feature type="domain" description="Fibronectin type-III" evidence="2">
    <location>
        <begin position="55"/>
        <end position="136"/>
    </location>
</feature>
<dbReference type="PROSITE" id="PS50853">
    <property type="entry name" value="FN3"/>
    <property type="match status" value="3"/>
</dbReference>
<dbReference type="InterPro" id="IPR013783">
    <property type="entry name" value="Ig-like_fold"/>
</dbReference>
<evidence type="ECO:0000313" key="3">
    <source>
        <dbReference type="EnsemblMetazoa" id="Aqu2.1.28830_001"/>
    </source>
</evidence>
<sequence>MKSNLIYTSIDILTYNNTLLVYPDPLGVSVNVTCIAMIGGANYSQFVMLHAPNGPPTNVKGFILNATSVKVNWTDSSETNGYVIEYTTGSVTKNVVSTNEDEIVLTDLSLMSTYTISVYSYIDLPSVNSTVTVSKFSVPSPLTSLSVSNVSTTGITVNWTIPSSDNYVTYYTISYTPSCPQLSSVNETVSVAPHQSTTTYSYTLIGLYSGMNYTITMRAGNVLGRSDPSSVKKDTMPTAPTSVPTSLSLLQPFNNLTWNEIDCSKCNGLITGYTVMISNSSITYNLTSTERYIILNGLVFGTVYNISVAAMNSVGKGPFSDSIVVEIGIGPVPVGSVSSIMDTTWAVISWSVPSYIPSDHPIITYEIGYHMFQSGNCSIVDDVDVYYINTLALNQNVSCGSTFTIITGLKILQ</sequence>
<keyword evidence="1" id="KW-0677">Repeat</keyword>
<dbReference type="InParanoid" id="A0A1X7ULH2"/>
<dbReference type="InterPro" id="IPR050991">
    <property type="entry name" value="ECM_Regulatory_Proteins"/>
</dbReference>
<evidence type="ECO:0000259" key="2">
    <source>
        <dbReference type="PROSITE" id="PS50853"/>
    </source>
</evidence>
<dbReference type="Pfam" id="PF00041">
    <property type="entry name" value="fn3"/>
    <property type="match status" value="3"/>
</dbReference>
<dbReference type="PANTHER" id="PTHR46708">
    <property type="entry name" value="TENASCIN"/>
    <property type="match status" value="1"/>
</dbReference>
<dbReference type="SUPFAM" id="SSF49265">
    <property type="entry name" value="Fibronectin type III"/>
    <property type="match status" value="2"/>
</dbReference>
<dbReference type="SMART" id="SM00060">
    <property type="entry name" value="FN3"/>
    <property type="match status" value="3"/>
</dbReference>
<reference evidence="3" key="1">
    <citation type="submission" date="2017-05" db="UniProtKB">
        <authorList>
            <consortium name="EnsemblMetazoa"/>
        </authorList>
    </citation>
    <scope>IDENTIFICATION</scope>
</reference>
<dbReference type="AlphaFoldDB" id="A0A1X7ULH2"/>
<accession>A0A1X7ULH2</accession>
<organism evidence="3">
    <name type="scientific">Amphimedon queenslandica</name>
    <name type="common">Sponge</name>
    <dbReference type="NCBI Taxonomy" id="400682"/>
    <lineage>
        <taxon>Eukaryota</taxon>
        <taxon>Metazoa</taxon>
        <taxon>Porifera</taxon>
        <taxon>Demospongiae</taxon>
        <taxon>Heteroscleromorpha</taxon>
        <taxon>Haplosclerida</taxon>
        <taxon>Niphatidae</taxon>
        <taxon>Amphimedon</taxon>
    </lineage>
</organism>
<evidence type="ECO:0000256" key="1">
    <source>
        <dbReference type="ARBA" id="ARBA00022737"/>
    </source>
</evidence>
<proteinExistence type="predicted"/>
<dbReference type="EnsemblMetazoa" id="Aqu2.1.28830_001">
    <property type="protein sequence ID" value="Aqu2.1.28830_001"/>
    <property type="gene ID" value="Aqu2.1.28830"/>
</dbReference>
<name>A0A1X7ULH2_AMPQE</name>
<dbReference type="InterPro" id="IPR036116">
    <property type="entry name" value="FN3_sf"/>
</dbReference>
<dbReference type="CDD" id="cd00063">
    <property type="entry name" value="FN3"/>
    <property type="match status" value="3"/>
</dbReference>
<feature type="domain" description="Fibronectin type-III" evidence="2">
    <location>
        <begin position="243"/>
        <end position="330"/>
    </location>
</feature>
<dbReference type="PANTHER" id="PTHR46708:SF2">
    <property type="entry name" value="FIBRONECTIN TYPE-III DOMAIN-CONTAINING PROTEIN"/>
    <property type="match status" value="1"/>
</dbReference>
<feature type="domain" description="Fibronectin type-III" evidence="2">
    <location>
        <begin position="138"/>
        <end position="241"/>
    </location>
</feature>
<dbReference type="InterPro" id="IPR003961">
    <property type="entry name" value="FN3_dom"/>
</dbReference>
<protein>
    <recommendedName>
        <fullName evidence="2">Fibronectin type-III domain-containing protein</fullName>
    </recommendedName>
</protein>
<dbReference type="Gene3D" id="2.60.40.10">
    <property type="entry name" value="Immunoglobulins"/>
    <property type="match status" value="3"/>
</dbReference>